<dbReference type="EMBL" id="QNRY01000014">
    <property type="protein sequence ID" value="RBP62863.1"/>
    <property type="molecule type" value="Genomic_DNA"/>
</dbReference>
<dbReference type="Proteomes" id="UP000253046">
    <property type="component" value="Unassembled WGS sequence"/>
</dbReference>
<feature type="signal peptide" evidence="1">
    <location>
        <begin position="1"/>
        <end position="25"/>
    </location>
</feature>
<name>A0A366I4A5_9GAMM</name>
<dbReference type="InterPro" id="IPR017853">
    <property type="entry name" value="GH"/>
</dbReference>
<dbReference type="RefSeq" id="WP_113866346.1">
    <property type="nucleotide sequence ID" value="NZ_AGJP01000001.1"/>
</dbReference>
<gene>
    <name evidence="2" type="ORF">DES54_11442</name>
</gene>
<reference evidence="2 3" key="1">
    <citation type="submission" date="2018-06" db="EMBL/GenBank/DDBJ databases">
        <title>Genomic Encyclopedia of Type Strains, Phase IV (KMG-IV): sequencing the most valuable type-strain genomes for metagenomic binning, comparative biology and taxonomic classification.</title>
        <authorList>
            <person name="Goeker M."/>
        </authorList>
    </citation>
    <scope>NUCLEOTIDE SEQUENCE [LARGE SCALE GENOMIC DNA]</scope>
    <source>
        <strain evidence="2 3">DSM 30166</strain>
    </source>
</reference>
<keyword evidence="3" id="KW-1185">Reference proteome</keyword>
<organism evidence="2 3">
    <name type="scientific">Brenneria salicis ATCC 15712 = DSM 30166</name>
    <dbReference type="NCBI Taxonomy" id="714314"/>
    <lineage>
        <taxon>Bacteria</taxon>
        <taxon>Pseudomonadati</taxon>
        <taxon>Pseudomonadota</taxon>
        <taxon>Gammaproteobacteria</taxon>
        <taxon>Enterobacterales</taxon>
        <taxon>Pectobacteriaceae</taxon>
        <taxon>Brenneria</taxon>
    </lineage>
</organism>
<protein>
    <recommendedName>
        <fullName evidence="4">Arabinogalactan endo-beta-1,4-galactanase</fullName>
    </recommendedName>
</protein>
<evidence type="ECO:0000256" key="1">
    <source>
        <dbReference type="SAM" id="SignalP"/>
    </source>
</evidence>
<comment type="caution">
    <text evidence="2">The sequence shown here is derived from an EMBL/GenBank/DDBJ whole genome shotgun (WGS) entry which is preliminary data.</text>
</comment>
<evidence type="ECO:0000313" key="2">
    <source>
        <dbReference type="EMBL" id="RBP62863.1"/>
    </source>
</evidence>
<dbReference type="OrthoDB" id="9800974at2"/>
<sequence>MRNSLRHAMKYSVLACGLFPLLASGQNKPVNDQLLYGVAYYDEYMPYDRLNEDIRMMKAAGINVVRINCPAQYQSTG</sequence>
<evidence type="ECO:0008006" key="4">
    <source>
        <dbReference type="Google" id="ProtNLM"/>
    </source>
</evidence>
<evidence type="ECO:0000313" key="3">
    <source>
        <dbReference type="Proteomes" id="UP000253046"/>
    </source>
</evidence>
<feature type="chain" id="PRO_5017016383" description="Arabinogalactan endo-beta-1,4-galactanase" evidence="1">
    <location>
        <begin position="26"/>
        <end position="77"/>
    </location>
</feature>
<dbReference type="SUPFAM" id="SSF51445">
    <property type="entry name" value="(Trans)glycosidases"/>
    <property type="match status" value="1"/>
</dbReference>
<dbReference type="Gene3D" id="3.20.20.80">
    <property type="entry name" value="Glycosidases"/>
    <property type="match status" value="1"/>
</dbReference>
<accession>A0A366I4A5</accession>
<dbReference type="AlphaFoldDB" id="A0A366I4A5"/>
<keyword evidence="1" id="KW-0732">Signal</keyword>
<proteinExistence type="predicted"/>